<name>A0ABM9AIA1_9GAMM</name>
<organism evidence="9 10">
    <name type="scientific">Sinobacterium norvegicum</name>
    <dbReference type="NCBI Taxonomy" id="1641715"/>
    <lineage>
        <taxon>Bacteria</taxon>
        <taxon>Pseudomonadati</taxon>
        <taxon>Pseudomonadota</taxon>
        <taxon>Gammaproteobacteria</taxon>
        <taxon>Cellvibrionales</taxon>
        <taxon>Spongiibacteraceae</taxon>
        <taxon>Sinobacterium</taxon>
    </lineage>
</organism>
<dbReference type="SUPFAM" id="SSF52972">
    <property type="entry name" value="ITPase-like"/>
    <property type="match status" value="1"/>
</dbReference>
<comment type="similarity">
    <text evidence="1 7 8">Belongs to the HAM1 NTPase family.</text>
</comment>
<dbReference type="InterPro" id="IPR029001">
    <property type="entry name" value="ITPase-like_fam"/>
</dbReference>
<feature type="binding site" evidence="7">
    <location>
        <begin position="158"/>
        <end position="161"/>
    </location>
    <ligand>
        <name>substrate</name>
    </ligand>
</feature>
<proteinExistence type="inferred from homology"/>
<evidence type="ECO:0000256" key="3">
    <source>
        <dbReference type="ARBA" id="ARBA00022741"/>
    </source>
</evidence>
<keyword evidence="6 7" id="KW-0546">Nucleotide metabolism</keyword>
<feature type="binding site" evidence="7">
    <location>
        <begin position="186"/>
        <end position="187"/>
    </location>
    <ligand>
        <name>substrate</name>
    </ligand>
</feature>
<gene>
    <name evidence="9" type="primary">rdgB</name>
    <name evidence="9" type="ORF">SIN8267_03083</name>
</gene>
<feature type="binding site" evidence="7">
    <location>
        <position position="69"/>
    </location>
    <ligand>
        <name>Mg(2+)</name>
        <dbReference type="ChEBI" id="CHEBI:18420"/>
    </ligand>
</feature>
<evidence type="ECO:0000256" key="4">
    <source>
        <dbReference type="ARBA" id="ARBA00022801"/>
    </source>
</evidence>
<keyword evidence="4 7" id="KW-0378">Hydrolase</keyword>
<dbReference type="Pfam" id="PF01725">
    <property type="entry name" value="Ham1p_like"/>
    <property type="match status" value="1"/>
</dbReference>
<evidence type="ECO:0000256" key="5">
    <source>
        <dbReference type="ARBA" id="ARBA00022842"/>
    </source>
</evidence>
<keyword evidence="3 7" id="KW-0547">Nucleotide-binding</keyword>
<feature type="binding site" evidence="7">
    <location>
        <position position="70"/>
    </location>
    <ligand>
        <name>substrate</name>
    </ligand>
</feature>
<comment type="catalytic activity">
    <reaction evidence="7">
        <text>ITP + H2O = IMP + diphosphate + H(+)</text>
        <dbReference type="Rhea" id="RHEA:29399"/>
        <dbReference type="ChEBI" id="CHEBI:15377"/>
        <dbReference type="ChEBI" id="CHEBI:15378"/>
        <dbReference type="ChEBI" id="CHEBI:33019"/>
        <dbReference type="ChEBI" id="CHEBI:58053"/>
        <dbReference type="ChEBI" id="CHEBI:61402"/>
        <dbReference type="EC" id="3.6.1.66"/>
    </reaction>
</comment>
<keyword evidence="10" id="KW-1185">Reference proteome</keyword>
<dbReference type="Proteomes" id="UP000838100">
    <property type="component" value="Unassembled WGS sequence"/>
</dbReference>
<comment type="caution">
    <text evidence="7">Lacks conserved residue(s) required for the propagation of feature annotation.</text>
</comment>
<reference evidence="9" key="1">
    <citation type="submission" date="2021-12" db="EMBL/GenBank/DDBJ databases">
        <authorList>
            <person name="Rodrigo-Torres L."/>
            <person name="Arahal R. D."/>
            <person name="Lucena T."/>
        </authorList>
    </citation>
    <scope>NUCLEOTIDE SEQUENCE</scope>
    <source>
        <strain evidence="9">CECT 8267</strain>
    </source>
</reference>
<protein>
    <recommendedName>
        <fullName evidence="7">dITP/XTP pyrophosphatase</fullName>
        <ecNumber evidence="7">3.6.1.66</ecNumber>
    </recommendedName>
    <alternativeName>
        <fullName evidence="7">Non-canonical purine NTP pyrophosphatase</fullName>
    </alternativeName>
    <alternativeName>
        <fullName evidence="7">Non-standard purine NTP pyrophosphatase</fullName>
    </alternativeName>
    <alternativeName>
        <fullName evidence="7">Nucleoside-triphosphate diphosphatase</fullName>
    </alternativeName>
    <alternativeName>
        <fullName evidence="7">Nucleoside-triphosphate pyrophosphatase</fullName>
        <shortName evidence="7">NTPase</shortName>
    </alternativeName>
</protein>
<keyword evidence="2 7" id="KW-0479">Metal-binding</keyword>
<dbReference type="HAMAP" id="MF_01405">
    <property type="entry name" value="Non_canon_purine_NTPase"/>
    <property type="match status" value="1"/>
</dbReference>
<dbReference type="GO" id="GO:0036220">
    <property type="term" value="F:ITP diphosphatase activity"/>
    <property type="evidence" value="ECO:0007669"/>
    <property type="project" value="UniProtKB-EC"/>
</dbReference>
<evidence type="ECO:0000256" key="7">
    <source>
        <dbReference type="HAMAP-Rule" id="MF_01405"/>
    </source>
</evidence>
<feature type="binding site" evidence="7">
    <location>
        <begin position="8"/>
        <end position="13"/>
    </location>
    <ligand>
        <name>substrate</name>
    </ligand>
</feature>
<dbReference type="RefSeq" id="WP_237445627.1">
    <property type="nucleotide sequence ID" value="NZ_CAKLPX010000004.1"/>
</dbReference>
<comment type="function">
    <text evidence="7">Pyrophosphatase that catalyzes the hydrolysis of nucleoside triphosphates to their monophosphate derivatives, with a high preference for the non-canonical purine nucleotides XTP (xanthosine triphosphate), dITP (deoxyinosine triphosphate) and ITP. Seems to function as a house-cleaning enzyme that removes non-canonical purine nucleotides from the nucleotide pool, thus preventing their incorporation into DNA/RNA and avoiding chromosomal lesions.</text>
</comment>
<dbReference type="InterPro" id="IPR020922">
    <property type="entry name" value="dITP/XTP_pyrophosphatase"/>
</dbReference>
<dbReference type="EMBL" id="CAKLPX010000004">
    <property type="protein sequence ID" value="CAH0992944.1"/>
    <property type="molecule type" value="Genomic_DNA"/>
</dbReference>
<evidence type="ECO:0000256" key="6">
    <source>
        <dbReference type="ARBA" id="ARBA00023080"/>
    </source>
</evidence>
<accession>A0ABM9AIA1</accession>
<keyword evidence="5 7" id="KW-0460">Magnesium</keyword>
<comment type="catalytic activity">
    <reaction evidence="7">
        <text>dITP + H2O = dIMP + diphosphate + H(+)</text>
        <dbReference type="Rhea" id="RHEA:28342"/>
        <dbReference type="ChEBI" id="CHEBI:15377"/>
        <dbReference type="ChEBI" id="CHEBI:15378"/>
        <dbReference type="ChEBI" id="CHEBI:33019"/>
        <dbReference type="ChEBI" id="CHEBI:61194"/>
        <dbReference type="ChEBI" id="CHEBI:61382"/>
        <dbReference type="EC" id="3.6.1.66"/>
    </reaction>
</comment>
<comment type="cofactor">
    <cofactor evidence="7">
        <name>Mg(2+)</name>
        <dbReference type="ChEBI" id="CHEBI:18420"/>
    </cofactor>
    <text evidence="7">Binds 1 Mg(2+) ion per subunit.</text>
</comment>
<feature type="binding site" evidence="7">
    <location>
        <position position="181"/>
    </location>
    <ligand>
        <name>substrate</name>
    </ligand>
</feature>
<evidence type="ECO:0000256" key="2">
    <source>
        <dbReference type="ARBA" id="ARBA00022723"/>
    </source>
</evidence>
<evidence type="ECO:0000313" key="9">
    <source>
        <dbReference type="EMBL" id="CAH0992944.1"/>
    </source>
</evidence>
<dbReference type="PANTHER" id="PTHR11067">
    <property type="entry name" value="INOSINE TRIPHOSPHATE PYROPHOSPHATASE/HAM1 PROTEIN"/>
    <property type="match status" value="1"/>
</dbReference>
<dbReference type="CDD" id="cd00515">
    <property type="entry name" value="HAM1"/>
    <property type="match status" value="1"/>
</dbReference>
<comment type="caution">
    <text evidence="9">The sequence shown here is derived from an EMBL/GenBank/DDBJ whole genome shotgun (WGS) entry which is preliminary data.</text>
</comment>
<evidence type="ECO:0000313" key="10">
    <source>
        <dbReference type="Proteomes" id="UP000838100"/>
    </source>
</evidence>
<sequence>MQQIVLASGNQGKLKEFNSLLGDMHIEVIPQSQFGFAEAIEDGLSFVENAIIKARHACLHTGLPALADDSGLEVDALNGAPGIYSARYSDDVTAGKATDDSNNDKLLSALTDVADGHRSARFHCVLVYMRHHQDPTPLIYHASWEGTIGRQRHGAQGFGYDPIFWLAEHNCTSAELPRDLKNTISHRAQALQQLVPALKARLSP</sequence>
<dbReference type="Gene3D" id="3.90.950.10">
    <property type="match status" value="1"/>
</dbReference>
<comment type="catalytic activity">
    <reaction evidence="7">
        <text>XTP + H2O = XMP + diphosphate + H(+)</text>
        <dbReference type="Rhea" id="RHEA:28610"/>
        <dbReference type="ChEBI" id="CHEBI:15377"/>
        <dbReference type="ChEBI" id="CHEBI:15378"/>
        <dbReference type="ChEBI" id="CHEBI:33019"/>
        <dbReference type="ChEBI" id="CHEBI:57464"/>
        <dbReference type="ChEBI" id="CHEBI:61314"/>
        <dbReference type="EC" id="3.6.1.66"/>
    </reaction>
</comment>
<dbReference type="NCBIfam" id="TIGR00042">
    <property type="entry name" value="RdgB/HAM1 family non-canonical purine NTP pyrophosphatase"/>
    <property type="match status" value="1"/>
</dbReference>
<evidence type="ECO:0000256" key="1">
    <source>
        <dbReference type="ARBA" id="ARBA00008023"/>
    </source>
</evidence>
<dbReference type="EC" id="3.6.1.66" evidence="7"/>
<comment type="subunit">
    <text evidence="7">Homodimer.</text>
</comment>
<evidence type="ECO:0000256" key="8">
    <source>
        <dbReference type="RuleBase" id="RU003781"/>
    </source>
</evidence>
<dbReference type="PANTHER" id="PTHR11067:SF9">
    <property type="entry name" value="INOSINE TRIPHOSPHATE PYROPHOSPHATASE"/>
    <property type="match status" value="1"/>
</dbReference>
<dbReference type="InterPro" id="IPR002637">
    <property type="entry name" value="RdgB/HAM1"/>
</dbReference>
<feature type="active site" description="Proton acceptor" evidence="7">
    <location>
        <position position="69"/>
    </location>
</feature>